<evidence type="ECO:0000256" key="8">
    <source>
        <dbReference type="ARBA" id="ARBA00029924"/>
    </source>
</evidence>
<protein>
    <recommendedName>
        <fullName evidence="3">DNA-directed RNA polymerase subunit omega</fullName>
        <ecNumber evidence="2">2.7.7.6</ecNumber>
    </recommendedName>
    <alternativeName>
        <fullName evidence="8">Transcriptase subunit omega</fullName>
    </alternativeName>
</protein>
<accession>A0A809RBS9</accession>
<name>A0A809RBS9_9BACT</name>
<dbReference type="EC" id="2.7.7.6" evidence="2"/>
<sequence length="168" mass="18128">MFPSPDVLNNTEYGKFVLSNLAAKRSKQIREGSMALVSAESNHPLSIALAEIASGKIKPLLSMTEEQVATDTGLLSMDQATLSAEFGMLLPALDEGVDLPADFLGEEEPEAEEVVEKETMSLSDLVSDGDEEEVEEDTETVVSEDDTISLTEAAAEEELLEDQSESEE</sequence>
<keyword evidence="6" id="KW-0548">Nucleotidyltransferase</keyword>
<dbReference type="NCBIfam" id="TIGR00690">
    <property type="entry name" value="rpoZ"/>
    <property type="match status" value="1"/>
</dbReference>
<dbReference type="SUPFAM" id="SSF63562">
    <property type="entry name" value="RPB6/omega subunit-like"/>
    <property type="match status" value="1"/>
</dbReference>
<dbReference type="InterPro" id="IPR036161">
    <property type="entry name" value="RPB6/omega-like_sf"/>
</dbReference>
<gene>
    <name evidence="11" type="ORF">NPRO_24850</name>
</gene>
<reference evidence="11" key="1">
    <citation type="journal article" name="DNA Res.">
        <title>The physiological potential of anammox bacteria as revealed by their core genome structure.</title>
        <authorList>
            <person name="Okubo T."/>
            <person name="Toyoda A."/>
            <person name="Fukuhara K."/>
            <person name="Uchiyama I."/>
            <person name="Harigaya Y."/>
            <person name="Kuroiwa M."/>
            <person name="Suzuki T."/>
            <person name="Murakami Y."/>
            <person name="Suwa Y."/>
            <person name="Takami H."/>
        </authorList>
    </citation>
    <scope>NUCLEOTIDE SEQUENCE</scope>
    <source>
        <strain evidence="11">317325-2</strain>
    </source>
</reference>
<evidence type="ECO:0000256" key="4">
    <source>
        <dbReference type="ARBA" id="ARBA00022478"/>
    </source>
</evidence>
<dbReference type="SMART" id="SM01409">
    <property type="entry name" value="RNA_pol_Rpb6"/>
    <property type="match status" value="1"/>
</dbReference>
<dbReference type="InterPro" id="IPR003716">
    <property type="entry name" value="DNA-dir_RNA_pol_omega"/>
</dbReference>
<organism evidence="11 12">
    <name type="scientific">Candidatus Nitrosymbiomonas proteolyticus</name>
    <dbReference type="NCBI Taxonomy" id="2608984"/>
    <lineage>
        <taxon>Bacteria</taxon>
        <taxon>Bacillati</taxon>
        <taxon>Armatimonadota</taxon>
        <taxon>Armatimonadota incertae sedis</taxon>
        <taxon>Candidatus Nitrosymbiomonas</taxon>
    </lineage>
</organism>
<dbReference type="Pfam" id="PF01192">
    <property type="entry name" value="RNA_pol_Rpb6"/>
    <property type="match status" value="1"/>
</dbReference>
<evidence type="ECO:0000313" key="12">
    <source>
        <dbReference type="Proteomes" id="UP000662873"/>
    </source>
</evidence>
<dbReference type="GO" id="GO:0003899">
    <property type="term" value="F:DNA-directed RNA polymerase activity"/>
    <property type="evidence" value="ECO:0007669"/>
    <property type="project" value="UniProtKB-EC"/>
</dbReference>
<proteinExistence type="inferred from homology"/>
<evidence type="ECO:0000256" key="5">
    <source>
        <dbReference type="ARBA" id="ARBA00022679"/>
    </source>
</evidence>
<evidence type="ECO:0000256" key="3">
    <source>
        <dbReference type="ARBA" id="ARBA00013725"/>
    </source>
</evidence>
<dbReference type="Gene3D" id="3.90.940.10">
    <property type="match status" value="1"/>
</dbReference>
<dbReference type="AlphaFoldDB" id="A0A809RBS9"/>
<dbReference type="EMBL" id="AP021858">
    <property type="protein sequence ID" value="BBO24890.1"/>
    <property type="molecule type" value="Genomic_DNA"/>
</dbReference>
<feature type="compositionally biased region" description="Acidic residues" evidence="10">
    <location>
        <begin position="127"/>
        <end position="147"/>
    </location>
</feature>
<dbReference type="GO" id="GO:0006351">
    <property type="term" value="P:DNA-templated transcription"/>
    <property type="evidence" value="ECO:0007669"/>
    <property type="project" value="InterPro"/>
</dbReference>
<dbReference type="KEGG" id="npy:NPRO_24850"/>
<keyword evidence="7" id="KW-0804">Transcription</keyword>
<evidence type="ECO:0000256" key="2">
    <source>
        <dbReference type="ARBA" id="ARBA00012418"/>
    </source>
</evidence>
<dbReference type="Proteomes" id="UP000662873">
    <property type="component" value="Chromosome"/>
</dbReference>
<evidence type="ECO:0000313" key="11">
    <source>
        <dbReference type="EMBL" id="BBO24890.1"/>
    </source>
</evidence>
<feature type="region of interest" description="Disordered" evidence="10">
    <location>
        <begin position="107"/>
        <end position="149"/>
    </location>
</feature>
<evidence type="ECO:0000256" key="1">
    <source>
        <dbReference type="ARBA" id="ARBA00006711"/>
    </source>
</evidence>
<keyword evidence="4 11" id="KW-0240">DNA-directed RNA polymerase</keyword>
<comment type="catalytic activity">
    <reaction evidence="9">
        <text>RNA(n) + a ribonucleoside 5'-triphosphate = RNA(n+1) + diphosphate</text>
        <dbReference type="Rhea" id="RHEA:21248"/>
        <dbReference type="Rhea" id="RHEA-COMP:14527"/>
        <dbReference type="Rhea" id="RHEA-COMP:17342"/>
        <dbReference type="ChEBI" id="CHEBI:33019"/>
        <dbReference type="ChEBI" id="CHEBI:61557"/>
        <dbReference type="ChEBI" id="CHEBI:140395"/>
        <dbReference type="EC" id="2.7.7.6"/>
    </reaction>
</comment>
<evidence type="ECO:0000256" key="7">
    <source>
        <dbReference type="ARBA" id="ARBA00023163"/>
    </source>
</evidence>
<dbReference type="GO" id="GO:0003677">
    <property type="term" value="F:DNA binding"/>
    <property type="evidence" value="ECO:0007669"/>
    <property type="project" value="InterPro"/>
</dbReference>
<keyword evidence="5" id="KW-0808">Transferase</keyword>
<evidence type="ECO:0000256" key="9">
    <source>
        <dbReference type="ARBA" id="ARBA00048552"/>
    </source>
</evidence>
<dbReference type="GO" id="GO:0000428">
    <property type="term" value="C:DNA-directed RNA polymerase complex"/>
    <property type="evidence" value="ECO:0007669"/>
    <property type="project" value="UniProtKB-KW"/>
</dbReference>
<evidence type="ECO:0000256" key="10">
    <source>
        <dbReference type="SAM" id="MobiDB-lite"/>
    </source>
</evidence>
<evidence type="ECO:0000256" key="6">
    <source>
        <dbReference type="ARBA" id="ARBA00022695"/>
    </source>
</evidence>
<dbReference type="InterPro" id="IPR006110">
    <property type="entry name" value="Pol_omega/Rpo6/RPB6"/>
</dbReference>
<comment type="similarity">
    <text evidence="1">Belongs to the RNA polymerase subunit omega family.</text>
</comment>